<dbReference type="RefSeq" id="XP_018702847.1">
    <property type="nucleotide sequence ID" value="XM_018849870.1"/>
</dbReference>
<organism evidence="1 2">
    <name type="scientific">Cordyceps fumosorosea (strain ARSEF 2679)</name>
    <name type="common">Isaria fumosorosea</name>
    <dbReference type="NCBI Taxonomy" id="1081104"/>
    <lineage>
        <taxon>Eukaryota</taxon>
        <taxon>Fungi</taxon>
        <taxon>Dikarya</taxon>
        <taxon>Ascomycota</taxon>
        <taxon>Pezizomycotina</taxon>
        <taxon>Sordariomycetes</taxon>
        <taxon>Hypocreomycetidae</taxon>
        <taxon>Hypocreales</taxon>
        <taxon>Cordycipitaceae</taxon>
        <taxon>Cordyceps</taxon>
    </lineage>
</organism>
<gene>
    <name evidence="1" type="ORF">ISF_06266</name>
</gene>
<accession>A0A167S795</accession>
<proteinExistence type="predicted"/>
<sequence length="86" mass="9311">MEETAPLVVLLAAQRIPASDADSQVAVAHLAVLGRDLLPVRHVGNPEVMDQDLLNLRYIMGALIGVRDLTSQLRWQGTSVVKGLRA</sequence>
<evidence type="ECO:0000313" key="1">
    <source>
        <dbReference type="EMBL" id="OAA59331.1"/>
    </source>
</evidence>
<keyword evidence="2" id="KW-1185">Reference proteome</keyword>
<comment type="caution">
    <text evidence="1">The sequence shown here is derived from an EMBL/GenBank/DDBJ whole genome shotgun (WGS) entry which is preliminary data.</text>
</comment>
<dbReference type="AlphaFoldDB" id="A0A167S795"/>
<dbReference type="Proteomes" id="UP000076744">
    <property type="component" value="Unassembled WGS sequence"/>
</dbReference>
<protein>
    <submittedName>
        <fullName evidence="1">Uncharacterized protein</fullName>
    </submittedName>
</protein>
<dbReference type="GeneID" id="30022558"/>
<reference evidence="1 2" key="1">
    <citation type="journal article" date="2016" name="Genome Biol. Evol.">
        <title>Divergent and convergent evolution of fungal pathogenicity.</title>
        <authorList>
            <person name="Shang Y."/>
            <person name="Xiao G."/>
            <person name="Zheng P."/>
            <person name="Cen K."/>
            <person name="Zhan S."/>
            <person name="Wang C."/>
        </authorList>
    </citation>
    <scope>NUCLEOTIDE SEQUENCE [LARGE SCALE GENOMIC DNA]</scope>
    <source>
        <strain evidence="1 2">ARSEF 2679</strain>
    </source>
</reference>
<name>A0A167S795_CORFA</name>
<dbReference type="EMBL" id="AZHB01000016">
    <property type="protein sequence ID" value="OAA59331.1"/>
    <property type="molecule type" value="Genomic_DNA"/>
</dbReference>
<evidence type="ECO:0000313" key="2">
    <source>
        <dbReference type="Proteomes" id="UP000076744"/>
    </source>
</evidence>